<dbReference type="AlphaFoldDB" id="A0AAN9U9B8"/>
<evidence type="ECO:0000313" key="3">
    <source>
        <dbReference type="EMBL" id="KAK7744039.1"/>
    </source>
</evidence>
<dbReference type="Proteomes" id="UP001320420">
    <property type="component" value="Unassembled WGS sequence"/>
</dbReference>
<feature type="transmembrane region" description="Helical" evidence="2">
    <location>
        <begin position="109"/>
        <end position="131"/>
    </location>
</feature>
<keyword evidence="2" id="KW-1133">Transmembrane helix</keyword>
<evidence type="ECO:0000313" key="4">
    <source>
        <dbReference type="Proteomes" id="UP001320420"/>
    </source>
</evidence>
<feature type="transmembrane region" description="Helical" evidence="2">
    <location>
        <begin position="214"/>
        <end position="233"/>
    </location>
</feature>
<comment type="caution">
    <text evidence="3">The sequence shown here is derived from an EMBL/GenBank/DDBJ whole genome shotgun (WGS) entry which is preliminary data.</text>
</comment>
<name>A0AAN9U9B8_9PEZI</name>
<feature type="compositionally biased region" description="Basic and acidic residues" evidence="1">
    <location>
        <begin position="56"/>
        <end position="82"/>
    </location>
</feature>
<dbReference type="EMBL" id="JAKJXP020000125">
    <property type="protein sequence ID" value="KAK7744039.1"/>
    <property type="molecule type" value="Genomic_DNA"/>
</dbReference>
<gene>
    <name evidence="3" type="ORF">SLS62_010339</name>
</gene>
<evidence type="ECO:0000256" key="2">
    <source>
        <dbReference type="SAM" id="Phobius"/>
    </source>
</evidence>
<accession>A0AAN9U9B8</accession>
<feature type="transmembrane region" description="Helical" evidence="2">
    <location>
        <begin position="143"/>
        <end position="167"/>
    </location>
</feature>
<feature type="region of interest" description="Disordered" evidence="1">
    <location>
        <begin position="1"/>
        <end position="90"/>
    </location>
</feature>
<sequence>MHRAMLSLKLDISPGDKKIPESSSDPALKALVQIANDPPKNHEEQQKSLDLLEAYLEQHKQKENEDSRKANDEAKQSKQKPRESRHKQLSFTKKTQKVFRTLNTSMKNLFRFVSKVLYSGIKVLAATAFIVSEVTSQTHYEVAIKAIMLFITVFYLCCCPGTSSVLYTNNSHKTYENVGELDDDIVSMFQVIDDYSCEIRTLREKIKSVPMFKAISKLFVSIMAFIVAAGSYMKHGTLSKHDHYFLITTLRKKQKEEKPNKHPSQGGEGSWRRS</sequence>
<keyword evidence="2" id="KW-0812">Transmembrane</keyword>
<organism evidence="3 4">
    <name type="scientific">Diatrype stigma</name>
    <dbReference type="NCBI Taxonomy" id="117547"/>
    <lineage>
        <taxon>Eukaryota</taxon>
        <taxon>Fungi</taxon>
        <taxon>Dikarya</taxon>
        <taxon>Ascomycota</taxon>
        <taxon>Pezizomycotina</taxon>
        <taxon>Sordariomycetes</taxon>
        <taxon>Xylariomycetidae</taxon>
        <taxon>Xylariales</taxon>
        <taxon>Diatrypaceae</taxon>
        <taxon>Diatrype</taxon>
    </lineage>
</organism>
<feature type="region of interest" description="Disordered" evidence="1">
    <location>
        <begin position="253"/>
        <end position="274"/>
    </location>
</feature>
<proteinExistence type="predicted"/>
<protein>
    <submittedName>
        <fullName evidence="3">Uncharacterized protein</fullName>
    </submittedName>
</protein>
<keyword evidence="2" id="KW-0472">Membrane</keyword>
<evidence type="ECO:0000256" key="1">
    <source>
        <dbReference type="SAM" id="MobiDB-lite"/>
    </source>
</evidence>
<reference evidence="3 4" key="1">
    <citation type="submission" date="2024-02" db="EMBL/GenBank/DDBJ databases">
        <title>De novo assembly and annotation of 12 fungi associated with fruit tree decline syndrome in Ontario, Canada.</title>
        <authorList>
            <person name="Sulman M."/>
            <person name="Ellouze W."/>
            <person name="Ilyukhin E."/>
        </authorList>
    </citation>
    <scope>NUCLEOTIDE SEQUENCE [LARGE SCALE GENOMIC DNA]</scope>
    <source>
        <strain evidence="3 4">M11/M66-122</strain>
    </source>
</reference>
<keyword evidence="4" id="KW-1185">Reference proteome</keyword>